<dbReference type="SUPFAM" id="SSF53850">
    <property type="entry name" value="Periplasmic binding protein-like II"/>
    <property type="match status" value="1"/>
</dbReference>
<dbReference type="SMART" id="SM00062">
    <property type="entry name" value="PBPb"/>
    <property type="match status" value="1"/>
</dbReference>
<accession>A0ABX6R670</accession>
<protein>
    <submittedName>
        <fullName evidence="6">Cyclohexadienyl dehydratase</fullName>
    </submittedName>
</protein>
<dbReference type="Proteomes" id="UP000515264">
    <property type="component" value="Chromosome 2"/>
</dbReference>
<keyword evidence="3" id="KW-0732">Signal</keyword>
<reference evidence="6 7" key="1">
    <citation type="journal article" date="2020" name="J. Nat. Prod.">
        <title>Genomics-Metabolomics Profiling Disclosed Marine Vibrio spartinae 3.6 as a Producer of a New Branched Side Chain Prodigiosin.</title>
        <authorList>
            <person name="Vitale G.A."/>
            <person name="Sciarretta M."/>
            <person name="Palma Esposito F."/>
            <person name="January G.G."/>
            <person name="Giaccio M."/>
            <person name="Bunk B."/>
            <person name="Sproer C."/>
            <person name="Bajerski F."/>
            <person name="Power D."/>
            <person name="Festa C."/>
            <person name="Monti M.C."/>
            <person name="D'Auria M.V."/>
            <person name="de Pascale D."/>
        </authorList>
    </citation>
    <scope>NUCLEOTIDE SEQUENCE [LARGE SCALE GENOMIC DNA]</scope>
    <source>
        <strain evidence="6 7">3.6</strain>
    </source>
</reference>
<evidence type="ECO:0000313" key="6">
    <source>
        <dbReference type="EMBL" id="QMV17053.1"/>
    </source>
</evidence>
<organism evidence="6 7">
    <name type="scientific">Vibrio spartinae</name>
    <dbReference type="NCBI Taxonomy" id="1918945"/>
    <lineage>
        <taxon>Bacteria</taxon>
        <taxon>Pseudomonadati</taxon>
        <taxon>Pseudomonadota</taxon>
        <taxon>Gammaproteobacteria</taxon>
        <taxon>Vibrionales</taxon>
        <taxon>Vibrionaceae</taxon>
        <taxon>Vibrio</taxon>
    </lineage>
</organism>
<dbReference type="InterPro" id="IPR001638">
    <property type="entry name" value="Solute-binding_3/MltF_N"/>
</dbReference>
<dbReference type="PANTHER" id="PTHR35936">
    <property type="entry name" value="MEMBRANE-BOUND LYTIC MUREIN TRANSGLYCOSYLASE F"/>
    <property type="match status" value="1"/>
</dbReference>
<evidence type="ECO:0000256" key="1">
    <source>
        <dbReference type="ARBA" id="ARBA00004196"/>
    </source>
</evidence>
<evidence type="ECO:0000313" key="7">
    <source>
        <dbReference type="Proteomes" id="UP000515264"/>
    </source>
</evidence>
<proteinExistence type="inferred from homology"/>
<comment type="subcellular location">
    <subcellularLocation>
        <location evidence="1">Cell envelope</location>
    </subcellularLocation>
</comment>
<comment type="similarity">
    <text evidence="2 4">Belongs to the bacterial solute-binding protein 3 family.</text>
</comment>
<dbReference type="Gene3D" id="3.40.190.10">
    <property type="entry name" value="Periplasmic binding protein-like II"/>
    <property type="match status" value="2"/>
</dbReference>
<gene>
    <name evidence="6" type="primary">pheC</name>
    <name evidence="6" type="ORF">Vspart_04479</name>
</gene>
<dbReference type="InterPro" id="IPR018313">
    <property type="entry name" value="SBP_3_CS"/>
</dbReference>
<dbReference type="Pfam" id="PF00497">
    <property type="entry name" value="SBP_bac_3"/>
    <property type="match status" value="1"/>
</dbReference>
<evidence type="ECO:0000256" key="4">
    <source>
        <dbReference type="RuleBase" id="RU003744"/>
    </source>
</evidence>
<sequence length="264" mass="29849">MVEWMILIAGCLRFITQTDQLAHIRKRGRLRVGTPGDYHLLSYFDGENFSGYDIDIAAYLAEQLGVEVELVLTERQALVSGLYSDRFDIAMGGIPRSVSGQYEVEQTQGYLTFRHVLMATADNQSRFSSLAQLNRPEVKIGVHVGQVYQTLVEQYFPAATIVAFENYLNMPLAVDAGQIDVMMAETPFAQFYQATESPLIAIRELTPTEQHQFSYLLPLGQQRLLNMVNLILDDIKLKGIERQFMVKHALHQPFECNTPDSHSA</sequence>
<keyword evidence="7" id="KW-1185">Reference proteome</keyword>
<dbReference type="PROSITE" id="PS01039">
    <property type="entry name" value="SBP_BACTERIAL_3"/>
    <property type="match status" value="1"/>
</dbReference>
<dbReference type="PANTHER" id="PTHR35936:SF19">
    <property type="entry name" value="AMINO-ACID-BINDING PROTEIN YXEM-RELATED"/>
    <property type="match status" value="1"/>
</dbReference>
<evidence type="ECO:0000256" key="2">
    <source>
        <dbReference type="ARBA" id="ARBA00010333"/>
    </source>
</evidence>
<feature type="domain" description="Solute-binding protein family 3/N-terminal" evidence="5">
    <location>
        <begin position="29"/>
        <end position="248"/>
    </location>
</feature>
<dbReference type="EMBL" id="CP046269">
    <property type="protein sequence ID" value="QMV17053.1"/>
    <property type="molecule type" value="Genomic_DNA"/>
</dbReference>
<evidence type="ECO:0000256" key="3">
    <source>
        <dbReference type="ARBA" id="ARBA00022729"/>
    </source>
</evidence>
<evidence type="ECO:0000259" key="5">
    <source>
        <dbReference type="SMART" id="SM00062"/>
    </source>
</evidence>
<name>A0ABX6R670_9VIBR</name>